<dbReference type="Gene3D" id="3.90.320.10">
    <property type="match status" value="1"/>
</dbReference>
<comment type="caution">
    <text evidence="1">The sequence shown here is derived from an EMBL/GenBank/DDBJ whole genome shotgun (WGS) entry which is preliminary data.</text>
</comment>
<evidence type="ECO:0000313" key="1">
    <source>
        <dbReference type="EMBL" id="MBO0938732.1"/>
    </source>
</evidence>
<protein>
    <recommendedName>
        <fullName evidence="3">PD-(D/E)XK nuclease superfamily protein</fullName>
    </recommendedName>
</protein>
<evidence type="ECO:0000313" key="2">
    <source>
        <dbReference type="Proteomes" id="UP000664034"/>
    </source>
</evidence>
<organism evidence="1 2">
    <name type="scientific">Fibrella rubiginis</name>
    <dbReference type="NCBI Taxonomy" id="2817060"/>
    <lineage>
        <taxon>Bacteria</taxon>
        <taxon>Pseudomonadati</taxon>
        <taxon>Bacteroidota</taxon>
        <taxon>Cytophagia</taxon>
        <taxon>Cytophagales</taxon>
        <taxon>Spirosomataceae</taxon>
        <taxon>Fibrella</taxon>
    </lineage>
</organism>
<dbReference type="Proteomes" id="UP000664034">
    <property type="component" value="Unassembled WGS sequence"/>
</dbReference>
<gene>
    <name evidence="1" type="ORF">J2I47_19430</name>
</gene>
<dbReference type="RefSeq" id="WP_207366258.1">
    <property type="nucleotide sequence ID" value="NZ_JAFMYV010000010.1"/>
</dbReference>
<dbReference type="EMBL" id="JAFMYV010000010">
    <property type="protein sequence ID" value="MBO0938732.1"/>
    <property type="molecule type" value="Genomic_DNA"/>
</dbReference>
<sequence length="324" mass="38267">MRTPPMSEKQEKFIKSLIDQLGYKDSPFKEYFINRIHLEDANVVYASKLIEGLLDENKKRKYPEYWVKFYALSTVQDLTQFAFCPASYSVKESFKIEFSKKQDDDFEEDEEELESESYLLQLFSYLRKMNSNDQDEYLSNNRNIKYLLDSLLTYNGYDENKPFYNVPYNISGKPHLIFKGSSGEQILVVEKNTFNDKLPEAIWHNHQVQVWAYIHLFAELSISKAYVIYWHKGAASYVPSRRSFRIYEVDVSASIKDKFISILDSFDSLRSETAIPFDVNSINPEKCFKCICRTICNHKSGLIEVLSFPYTTDEYYKKYPHYYT</sequence>
<dbReference type="AlphaFoldDB" id="A0A939GLR3"/>
<evidence type="ECO:0008006" key="3">
    <source>
        <dbReference type="Google" id="ProtNLM"/>
    </source>
</evidence>
<dbReference type="InterPro" id="IPR011604">
    <property type="entry name" value="PDDEXK-like_dom_sf"/>
</dbReference>
<proteinExistence type="predicted"/>
<reference evidence="1" key="1">
    <citation type="submission" date="2021-03" db="EMBL/GenBank/DDBJ databases">
        <title>Fibrella sp. HMF5335 genome sequencing and assembly.</title>
        <authorList>
            <person name="Kang H."/>
            <person name="Kim H."/>
            <person name="Bae S."/>
            <person name="Joh K."/>
        </authorList>
    </citation>
    <scope>NUCLEOTIDE SEQUENCE</scope>
    <source>
        <strain evidence="1">HMF5335</strain>
    </source>
</reference>
<accession>A0A939GLR3</accession>
<keyword evidence="2" id="KW-1185">Reference proteome</keyword>
<name>A0A939GLR3_9BACT</name>